<dbReference type="EC" id="3.5.4.28" evidence="3"/>
<dbReference type="PANTHER" id="PTHR43794:SF11">
    <property type="entry name" value="AMIDOHYDROLASE-RELATED DOMAIN-CONTAINING PROTEIN"/>
    <property type="match status" value="1"/>
</dbReference>
<dbReference type="Gene3D" id="2.30.40.10">
    <property type="entry name" value="Urease, subunit C, domain 1"/>
    <property type="match status" value="1"/>
</dbReference>
<evidence type="ECO:0000313" key="3">
    <source>
        <dbReference type="EMBL" id="MBB6390538.1"/>
    </source>
</evidence>
<dbReference type="InterPro" id="IPR011059">
    <property type="entry name" value="Metal-dep_hydrolase_composite"/>
</dbReference>
<dbReference type="InterPro" id="IPR050287">
    <property type="entry name" value="MTA/SAH_deaminase"/>
</dbReference>
<name>A0A7X0FN25_9MICO</name>
<dbReference type="InterPro" id="IPR006680">
    <property type="entry name" value="Amidohydro-rel"/>
</dbReference>
<dbReference type="PANTHER" id="PTHR43794">
    <property type="entry name" value="AMINOHYDROLASE SSNA-RELATED"/>
    <property type="match status" value="1"/>
</dbReference>
<dbReference type="CDD" id="cd01298">
    <property type="entry name" value="ATZ_TRZ_like"/>
    <property type="match status" value="1"/>
</dbReference>
<dbReference type="GO" id="GO:0050270">
    <property type="term" value="F:S-adenosylhomocysteine deaminase activity"/>
    <property type="evidence" value="ECO:0007669"/>
    <property type="project" value="UniProtKB-EC"/>
</dbReference>
<proteinExistence type="predicted"/>
<dbReference type="InterPro" id="IPR032466">
    <property type="entry name" value="Metal_Hydrolase"/>
</dbReference>
<dbReference type="SUPFAM" id="SSF51338">
    <property type="entry name" value="Composite domain of metallo-dependent hydrolases"/>
    <property type="match status" value="1"/>
</dbReference>
<accession>A0A7X0FN25</accession>
<dbReference type="Gene3D" id="3.20.20.140">
    <property type="entry name" value="Metal-dependent hydrolases"/>
    <property type="match status" value="1"/>
</dbReference>
<dbReference type="EMBL" id="JACHML010000001">
    <property type="protein sequence ID" value="MBB6390538.1"/>
    <property type="molecule type" value="Genomic_DNA"/>
</dbReference>
<organism evidence="3 4">
    <name type="scientific">Microbacterium thalassium</name>
    <dbReference type="NCBI Taxonomy" id="362649"/>
    <lineage>
        <taxon>Bacteria</taxon>
        <taxon>Bacillati</taxon>
        <taxon>Actinomycetota</taxon>
        <taxon>Actinomycetes</taxon>
        <taxon>Micrococcales</taxon>
        <taxon>Microbacteriaceae</taxon>
        <taxon>Microbacterium</taxon>
    </lineage>
</organism>
<dbReference type="Proteomes" id="UP000537775">
    <property type="component" value="Unassembled WGS sequence"/>
</dbReference>
<feature type="domain" description="Amidohydrolase-related" evidence="2">
    <location>
        <begin position="50"/>
        <end position="406"/>
    </location>
</feature>
<keyword evidence="4" id="KW-1185">Reference proteome</keyword>
<evidence type="ECO:0000259" key="2">
    <source>
        <dbReference type="Pfam" id="PF01979"/>
    </source>
</evidence>
<dbReference type="Pfam" id="PF01979">
    <property type="entry name" value="Amidohydro_1"/>
    <property type="match status" value="1"/>
</dbReference>
<dbReference type="RefSeq" id="WP_184749780.1">
    <property type="nucleotide sequence ID" value="NZ_BAAAJR010000003.1"/>
</dbReference>
<reference evidence="3 4" key="1">
    <citation type="submission" date="2020-08" db="EMBL/GenBank/DDBJ databases">
        <title>Sequencing the genomes of 1000 actinobacteria strains.</title>
        <authorList>
            <person name="Klenk H.-P."/>
        </authorList>
    </citation>
    <scope>NUCLEOTIDE SEQUENCE [LARGE SCALE GENOMIC DNA]</scope>
    <source>
        <strain evidence="3 4">DSM 12511</strain>
    </source>
</reference>
<evidence type="ECO:0000313" key="4">
    <source>
        <dbReference type="Proteomes" id="UP000537775"/>
    </source>
</evidence>
<comment type="caution">
    <text evidence="3">The sequence shown here is derived from an EMBL/GenBank/DDBJ whole genome shotgun (WGS) entry which is preliminary data.</text>
</comment>
<dbReference type="GO" id="GO:0090614">
    <property type="term" value="F:5'-methylthioadenosine deaminase activity"/>
    <property type="evidence" value="ECO:0007669"/>
    <property type="project" value="UniProtKB-EC"/>
</dbReference>
<keyword evidence="1 3" id="KW-0378">Hydrolase</keyword>
<gene>
    <name evidence="3" type="ORF">HD594_000851</name>
</gene>
<sequence>MTRIAIRGGTIIAATGETSGDLLIEDDTIVSVGPTVRGSVDVDLDGTGSIVSPGFVQSHVHLCQTAFSGLAEDLDVMQWLDRWVWPLEQLLDADDLAISARWGVAELLLSGTTSFLSMESAHHTDRAFEAAADLGARATIGKALMDRREPGTSLVAESTEEAWSDLLRLMRTWHDGDERRLRVAVSPRSPSAATPQLWADALELAIRMDAVVHTHVNENHAQAHGVAEVNAARDVRYLDELGALTRRTVLAHGVWLDDDEVSRIARTGASIAHCPSANLKLGSGIADVPRLVAAGVNVGLGADGAACNNTLDARAEMRLAALVHRRGGDASAITAESAFAFATVNGARALGLGPRVGSLRPGMKADVAVFDAPQFSAGTGESARDHLVFSGSAARARTVLVDGRIVVDDFGLTRDDQARIRREGAAVRASLARRLSVPSLARR</sequence>
<dbReference type="AlphaFoldDB" id="A0A7X0FN25"/>
<dbReference type="SUPFAM" id="SSF51556">
    <property type="entry name" value="Metallo-dependent hydrolases"/>
    <property type="match status" value="1"/>
</dbReference>
<protein>
    <submittedName>
        <fullName evidence="3">5-methylthioadenosine/S-adenosylhomocysteine deaminase</fullName>
        <ecNumber evidence="3">3.5.4.28</ecNumber>
        <ecNumber evidence="3">3.5.4.31</ecNumber>
    </submittedName>
</protein>
<evidence type="ECO:0000256" key="1">
    <source>
        <dbReference type="ARBA" id="ARBA00022801"/>
    </source>
</evidence>
<dbReference type="EC" id="3.5.4.31" evidence="3"/>